<dbReference type="InterPro" id="IPR050640">
    <property type="entry name" value="Bact_2-comp_sensor_kinase"/>
</dbReference>
<feature type="transmembrane region" description="Helical" evidence="1">
    <location>
        <begin position="25"/>
        <end position="51"/>
    </location>
</feature>
<dbReference type="InterPro" id="IPR010559">
    <property type="entry name" value="Sig_transdc_His_kin_internal"/>
</dbReference>
<keyword evidence="1" id="KW-1133">Transmembrane helix</keyword>
<dbReference type="PANTHER" id="PTHR34220">
    <property type="entry name" value="SENSOR HISTIDINE KINASE YPDA"/>
    <property type="match status" value="1"/>
</dbReference>
<dbReference type="GO" id="GO:0016020">
    <property type="term" value="C:membrane"/>
    <property type="evidence" value="ECO:0007669"/>
    <property type="project" value="InterPro"/>
</dbReference>
<keyword evidence="1" id="KW-0812">Transmembrane</keyword>
<proteinExistence type="predicted"/>
<organism evidence="3 4">
    <name type="scientific">Hymenobacter properus</name>
    <dbReference type="NCBI Taxonomy" id="2791026"/>
    <lineage>
        <taxon>Bacteria</taxon>
        <taxon>Pseudomonadati</taxon>
        <taxon>Bacteroidota</taxon>
        <taxon>Cytophagia</taxon>
        <taxon>Cytophagales</taxon>
        <taxon>Hymenobacteraceae</taxon>
        <taxon>Hymenobacter</taxon>
    </lineage>
</organism>
<evidence type="ECO:0000259" key="2">
    <source>
        <dbReference type="Pfam" id="PF06580"/>
    </source>
</evidence>
<dbReference type="GO" id="GO:0000155">
    <property type="term" value="F:phosphorelay sensor kinase activity"/>
    <property type="evidence" value="ECO:0007669"/>
    <property type="project" value="InterPro"/>
</dbReference>
<protein>
    <submittedName>
        <fullName evidence="3">Histidine kinase</fullName>
    </submittedName>
</protein>
<sequence length="342" mass="38675">MMPLLFPLGNYYLMGARYFGGWRPFVAGTLLVAVLYWFSVVVLTVAVRWAVRRFPHLWQAVPRTITMLALVGGLTAGLAVLDVWVYSLVPATGVRFTRAAVEPILVLGALFAVFLCLALSIFYSYGQWDRHQADNDELKRANLQHQFDTLKRQLNPHFLFNSLNSLSLLIGEDPAQAEQFVDDLARVYRYLLQAGPNARPRTAADAAHELVPLQGELAFIRTYASLLRARYGDGLRINVWVPPGFATHYLPHLSLQAVIDHVIQHNVMLPKTPLVITITAHSEGLLRIQHNRQQKTIRLETNQNGFAQLETKYHLLGQQRLRVEQTEQHTAVLLPLLNSCEL</sequence>
<feature type="transmembrane region" description="Helical" evidence="1">
    <location>
        <begin position="104"/>
        <end position="125"/>
    </location>
</feature>
<dbReference type="Proteomes" id="UP000645610">
    <property type="component" value="Unassembled WGS sequence"/>
</dbReference>
<dbReference type="Pfam" id="PF06580">
    <property type="entry name" value="His_kinase"/>
    <property type="match status" value="1"/>
</dbReference>
<evidence type="ECO:0000313" key="4">
    <source>
        <dbReference type="Proteomes" id="UP000645610"/>
    </source>
</evidence>
<feature type="domain" description="Signal transduction histidine kinase internal region" evidence="2">
    <location>
        <begin position="146"/>
        <end position="234"/>
    </location>
</feature>
<feature type="transmembrane region" description="Helical" evidence="1">
    <location>
        <begin position="63"/>
        <end position="84"/>
    </location>
</feature>
<dbReference type="EMBL" id="JADQDP010000002">
    <property type="protein sequence ID" value="MBF9141922.1"/>
    <property type="molecule type" value="Genomic_DNA"/>
</dbReference>
<name>A0A931BIE5_9BACT</name>
<keyword evidence="3" id="KW-0418">Kinase</keyword>
<keyword evidence="4" id="KW-1185">Reference proteome</keyword>
<dbReference type="AlphaFoldDB" id="A0A931BIE5"/>
<comment type="caution">
    <text evidence="3">The sequence shown here is derived from an EMBL/GenBank/DDBJ whole genome shotgun (WGS) entry which is preliminary data.</text>
</comment>
<accession>A0A931BIE5</accession>
<dbReference type="PANTHER" id="PTHR34220:SF7">
    <property type="entry name" value="SENSOR HISTIDINE KINASE YPDA"/>
    <property type="match status" value="1"/>
</dbReference>
<keyword evidence="3" id="KW-0808">Transferase</keyword>
<keyword evidence="1" id="KW-0472">Membrane</keyword>
<evidence type="ECO:0000313" key="3">
    <source>
        <dbReference type="EMBL" id="MBF9141922.1"/>
    </source>
</evidence>
<reference evidence="3 4" key="1">
    <citation type="submission" date="2020-11" db="EMBL/GenBank/DDBJ databases">
        <authorList>
            <person name="Kim M.K."/>
        </authorList>
    </citation>
    <scope>NUCLEOTIDE SEQUENCE [LARGE SCALE GENOMIC DNA]</scope>
    <source>
        <strain evidence="3 4">BT439</strain>
    </source>
</reference>
<gene>
    <name evidence="3" type="ORF">I2I01_09775</name>
</gene>
<evidence type="ECO:0000256" key="1">
    <source>
        <dbReference type="SAM" id="Phobius"/>
    </source>
</evidence>